<accession>A0A8K0KJ41</accession>
<evidence type="ECO:0000313" key="2">
    <source>
        <dbReference type="Proteomes" id="UP000792457"/>
    </source>
</evidence>
<dbReference type="OrthoDB" id="414730at2759"/>
<evidence type="ECO:0000313" key="1">
    <source>
        <dbReference type="EMBL" id="KAG8235497.1"/>
    </source>
</evidence>
<feature type="non-terminal residue" evidence="1">
    <location>
        <position position="156"/>
    </location>
</feature>
<comment type="caution">
    <text evidence="1">The sequence shown here is derived from an EMBL/GenBank/DDBJ whole genome shotgun (WGS) entry which is preliminary data.</text>
</comment>
<dbReference type="AlphaFoldDB" id="A0A8K0KJ41"/>
<dbReference type="Proteomes" id="UP000792457">
    <property type="component" value="Unassembled WGS sequence"/>
</dbReference>
<keyword evidence="2" id="KW-1185">Reference proteome</keyword>
<name>A0A8K0KJ41_LADFU</name>
<organism evidence="1 2">
    <name type="scientific">Ladona fulva</name>
    <name type="common">Scarce chaser dragonfly</name>
    <name type="synonym">Libellula fulva</name>
    <dbReference type="NCBI Taxonomy" id="123851"/>
    <lineage>
        <taxon>Eukaryota</taxon>
        <taxon>Metazoa</taxon>
        <taxon>Ecdysozoa</taxon>
        <taxon>Arthropoda</taxon>
        <taxon>Hexapoda</taxon>
        <taxon>Insecta</taxon>
        <taxon>Pterygota</taxon>
        <taxon>Palaeoptera</taxon>
        <taxon>Odonata</taxon>
        <taxon>Epiprocta</taxon>
        <taxon>Anisoptera</taxon>
        <taxon>Libelluloidea</taxon>
        <taxon>Libellulidae</taxon>
        <taxon>Ladona</taxon>
    </lineage>
</organism>
<proteinExistence type="predicted"/>
<sequence>NIPVPVFCKTFETVIKNQLYSYLEDNNIFSPSQYGLRANRSTAQAASSVVKQILNDFENANSFLLTLCDLKKPLNLQEAIGGFQWHTIQHNEYQSQGSTLRPLVFLVMINEQKYIYTDLTIYAEDVTFLQSHCGPVESVNSTTTILDRAQMWFGAN</sequence>
<reference evidence="1" key="2">
    <citation type="submission" date="2017-10" db="EMBL/GenBank/DDBJ databases">
        <title>Ladona fulva Genome sequencing and assembly.</title>
        <authorList>
            <person name="Murali S."/>
            <person name="Richards S."/>
            <person name="Bandaranaike D."/>
            <person name="Bellair M."/>
            <person name="Blankenburg K."/>
            <person name="Chao H."/>
            <person name="Dinh H."/>
            <person name="Doddapaneni H."/>
            <person name="Dugan-Rocha S."/>
            <person name="Elkadiri S."/>
            <person name="Gnanaolivu R."/>
            <person name="Hernandez B."/>
            <person name="Skinner E."/>
            <person name="Javaid M."/>
            <person name="Lee S."/>
            <person name="Li M."/>
            <person name="Ming W."/>
            <person name="Munidasa M."/>
            <person name="Muniz J."/>
            <person name="Nguyen L."/>
            <person name="Hughes D."/>
            <person name="Osuji N."/>
            <person name="Pu L.-L."/>
            <person name="Puazo M."/>
            <person name="Qu C."/>
            <person name="Quiroz J."/>
            <person name="Raj R."/>
            <person name="Weissenberger G."/>
            <person name="Xin Y."/>
            <person name="Zou X."/>
            <person name="Han Y."/>
            <person name="Worley K."/>
            <person name="Muzny D."/>
            <person name="Gibbs R."/>
        </authorList>
    </citation>
    <scope>NUCLEOTIDE SEQUENCE</scope>
    <source>
        <strain evidence="1">Sampled in the wild</strain>
    </source>
</reference>
<gene>
    <name evidence="1" type="ORF">J437_LFUL015724</name>
</gene>
<dbReference type="EMBL" id="KZ308916">
    <property type="protein sequence ID" value="KAG8235497.1"/>
    <property type="molecule type" value="Genomic_DNA"/>
</dbReference>
<protein>
    <submittedName>
        <fullName evidence="1">Uncharacterized protein</fullName>
    </submittedName>
</protein>
<reference evidence="1" key="1">
    <citation type="submission" date="2013-04" db="EMBL/GenBank/DDBJ databases">
        <authorList>
            <person name="Qu J."/>
            <person name="Murali S.C."/>
            <person name="Bandaranaike D."/>
            <person name="Bellair M."/>
            <person name="Blankenburg K."/>
            <person name="Chao H."/>
            <person name="Dinh H."/>
            <person name="Doddapaneni H."/>
            <person name="Downs B."/>
            <person name="Dugan-Rocha S."/>
            <person name="Elkadiri S."/>
            <person name="Gnanaolivu R.D."/>
            <person name="Hernandez B."/>
            <person name="Javaid M."/>
            <person name="Jayaseelan J.C."/>
            <person name="Lee S."/>
            <person name="Li M."/>
            <person name="Ming W."/>
            <person name="Munidasa M."/>
            <person name="Muniz J."/>
            <person name="Nguyen L."/>
            <person name="Ongeri F."/>
            <person name="Osuji N."/>
            <person name="Pu L.-L."/>
            <person name="Puazo M."/>
            <person name="Qu C."/>
            <person name="Quiroz J."/>
            <person name="Raj R."/>
            <person name="Weissenberger G."/>
            <person name="Xin Y."/>
            <person name="Zou X."/>
            <person name="Han Y."/>
            <person name="Richards S."/>
            <person name="Worley K."/>
            <person name="Muzny D."/>
            <person name="Gibbs R."/>
        </authorList>
    </citation>
    <scope>NUCLEOTIDE SEQUENCE</scope>
    <source>
        <strain evidence="1">Sampled in the wild</strain>
    </source>
</reference>